<dbReference type="SUPFAM" id="SSF52738">
    <property type="entry name" value="Methylesterase CheB, C-terminal domain"/>
    <property type="match status" value="1"/>
</dbReference>
<dbReference type="PANTHER" id="PTHR42872:SF6">
    <property type="entry name" value="PROTEIN-GLUTAMATE METHYLESTERASE_PROTEIN-GLUTAMINE GLUTAMINASE"/>
    <property type="match status" value="1"/>
</dbReference>
<dbReference type="GO" id="GO:0008984">
    <property type="term" value="F:protein-glutamate methylesterase activity"/>
    <property type="evidence" value="ECO:0007669"/>
    <property type="project" value="UniProtKB-EC"/>
</dbReference>
<evidence type="ECO:0000313" key="8">
    <source>
        <dbReference type="Proteomes" id="UP000001890"/>
    </source>
</evidence>
<dbReference type="AlphaFoldDB" id="D2UEX3"/>
<keyword evidence="1" id="KW-0378">Hydrolase</keyword>
<feature type="region of interest" description="Disordered" evidence="5">
    <location>
        <begin position="211"/>
        <end position="240"/>
    </location>
</feature>
<sequence>MFATDGDASAPSVALLARPGMARERLREALHLAGAAIVLEDAPEAVDAQTLADAAPAAVLIALEPAIEQALERLETVLERPGITVIFDEAELAARREGWEAQRWVRHLAAKLHGHQNVLPPGGEIDGDLPPESQVPAPAVSTQAPDNASIRVHLEESATPGQVPDAASIQLHLEEAVSFAESIPSDALYTWQPPGNAAPGFEDLSFADNIEPVADPVPTPPLVRAAPSSPAAPPSASASWSLVDHDTALVTPPPRPPAERIAISTEGLSLVALETEAGATTASIGAAAPTSTGTGTETPAANVATAAPGAVLVMAGIGGPDAIRRLLAALPSHFPLPLLVQLRLDGGRYANLVKQIARVSALPVLLAEADEPVCAGHVYILPEDIGVRSADAAGLRFVAQAAGACVVDGLPAAHSAVLLLSGSDPQHVDAVLALAEQGAWVAGQSGEGCYDPTAATQLILRGHPGGEPVQLAQALCARWGG</sequence>
<dbReference type="InterPro" id="IPR000673">
    <property type="entry name" value="Sig_transdc_resp-reg_Me-estase"/>
</dbReference>
<keyword evidence="8" id="KW-1185">Reference proteome</keyword>
<dbReference type="STRING" id="380358.XALC_2237"/>
<dbReference type="InterPro" id="IPR035909">
    <property type="entry name" value="CheB_C"/>
</dbReference>
<evidence type="ECO:0000256" key="4">
    <source>
        <dbReference type="PROSITE-ProRule" id="PRU00050"/>
    </source>
</evidence>
<dbReference type="GeneID" id="57877547"/>
<name>D2UEX3_XANAP</name>
<evidence type="ECO:0000256" key="2">
    <source>
        <dbReference type="ARBA" id="ARBA00039140"/>
    </source>
</evidence>
<evidence type="ECO:0000256" key="5">
    <source>
        <dbReference type="SAM" id="MobiDB-lite"/>
    </source>
</evidence>
<dbReference type="EMBL" id="FP565176">
    <property type="protein sequence ID" value="CBA16719.1"/>
    <property type="molecule type" value="Genomic_DNA"/>
</dbReference>
<dbReference type="GO" id="GO:0005737">
    <property type="term" value="C:cytoplasm"/>
    <property type="evidence" value="ECO:0007669"/>
    <property type="project" value="InterPro"/>
</dbReference>
<dbReference type="Gene3D" id="3.40.50.180">
    <property type="entry name" value="Methylesterase CheB, C-terminal domain"/>
    <property type="match status" value="1"/>
</dbReference>
<protein>
    <recommendedName>
        <fullName evidence="2">protein-glutamate methylesterase</fullName>
        <ecNumber evidence="2">3.1.1.61</ecNumber>
    </recommendedName>
</protein>
<comment type="catalytic activity">
    <reaction evidence="3">
        <text>[protein]-L-glutamate 5-O-methyl ester + H2O = L-glutamyl-[protein] + methanol + H(+)</text>
        <dbReference type="Rhea" id="RHEA:23236"/>
        <dbReference type="Rhea" id="RHEA-COMP:10208"/>
        <dbReference type="Rhea" id="RHEA-COMP:10311"/>
        <dbReference type="ChEBI" id="CHEBI:15377"/>
        <dbReference type="ChEBI" id="CHEBI:15378"/>
        <dbReference type="ChEBI" id="CHEBI:17790"/>
        <dbReference type="ChEBI" id="CHEBI:29973"/>
        <dbReference type="ChEBI" id="CHEBI:82795"/>
        <dbReference type="EC" id="3.1.1.61"/>
    </reaction>
</comment>
<evidence type="ECO:0000313" key="7">
    <source>
        <dbReference type="EMBL" id="CBA16719.1"/>
    </source>
</evidence>
<reference evidence="7 8" key="1">
    <citation type="journal article" date="2009" name="BMC Genomics">
        <title>The complete genome sequence of Xanthomonas albilineans provides new insights into the reductive genome evolution of the xylem-limited Xanthomonadaceae.</title>
        <authorList>
            <person name="Pieretti I."/>
            <person name="Royer M."/>
            <person name="Barbe V."/>
            <person name="Carrere S."/>
            <person name="Koebnik R."/>
            <person name="Cociancich S."/>
            <person name="Couloux A."/>
            <person name="Darrasse A."/>
            <person name="Gouzy J."/>
            <person name="Jacques M.A."/>
            <person name="Lauber E."/>
            <person name="Manceau C."/>
            <person name="Mangenot S."/>
            <person name="Poussier S."/>
            <person name="Segurens B."/>
            <person name="Szurek B."/>
            <person name="Verdier V."/>
            <person name="Arlat M."/>
            <person name="Rott P."/>
        </authorList>
    </citation>
    <scope>NUCLEOTIDE SEQUENCE [LARGE SCALE GENOMIC DNA]</scope>
    <source>
        <strain evidence="8">GPE PC73 / CFBP 7063</strain>
    </source>
</reference>
<dbReference type="RefSeq" id="WP_012916719.1">
    <property type="nucleotide sequence ID" value="NC_013722.1"/>
</dbReference>
<dbReference type="KEGG" id="xal:XALC_2237"/>
<gene>
    <name evidence="7" type="ordered locus">XALc_2237</name>
</gene>
<feature type="compositionally biased region" description="Low complexity" evidence="5">
    <location>
        <begin position="225"/>
        <end position="240"/>
    </location>
</feature>
<proteinExistence type="predicted"/>
<evidence type="ECO:0000259" key="6">
    <source>
        <dbReference type="PROSITE" id="PS50122"/>
    </source>
</evidence>
<dbReference type="OrthoDB" id="9793421at2"/>
<dbReference type="GO" id="GO:0000156">
    <property type="term" value="F:phosphorelay response regulator activity"/>
    <property type="evidence" value="ECO:0007669"/>
    <property type="project" value="InterPro"/>
</dbReference>
<organism evidence="7 8">
    <name type="scientific">Xanthomonas albilineans (strain GPE PC73 / CFBP 7063)</name>
    <dbReference type="NCBI Taxonomy" id="380358"/>
    <lineage>
        <taxon>Bacteria</taxon>
        <taxon>Pseudomonadati</taxon>
        <taxon>Pseudomonadota</taxon>
        <taxon>Gammaproteobacteria</taxon>
        <taxon>Lysobacterales</taxon>
        <taxon>Lysobacteraceae</taxon>
        <taxon>Xanthomonas</taxon>
    </lineage>
</organism>
<dbReference type="PANTHER" id="PTHR42872">
    <property type="entry name" value="PROTEIN-GLUTAMATE METHYLESTERASE/PROTEIN-GLUTAMINE GLUTAMINASE"/>
    <property type="match status" value="1"/>
</dbReference>
<dbReference type="Proteomes" id="UP000001890">
    <property type="component" value="Chromosome"/>
</dbReference>
<dbReference type="EC" id="3.1.1.61" evidence="2"/>
<dbReference type="PATRIC" id="fig|29447.3.peg.2208"/>
<evidence type="ECO:0000256" key="1">
    <source>
        <dbReference type="ARBA" id="ARBA00022801"/>
    </source>
</evidence>
<dbReference type="eggNOG" id="COG2201">
    <property type="taxonomic scope" value="Bacteria"/>
</dbReference>
<evidence type="ECO:0000256" key="3">
    <source>
        <dbReference type="ARBA" id="ARBA00048267"/>
    </source>
</evidence>
<dbReference type="Pfam" id="PF01339">
    <property type="entry name" value="CheB_methylest"/>
    <property type="match status" value="1"/>
</dbReference>
<comment type="caution">
    <text evidence="4">Lacks conserved residue(s) required for the propagation of feature annotation.</text>
</comment>
<dbReference type="PROSITE" id="PS50122">
    <property type="entry name" value="CHEB"/>
    <property type="match status" value="1"/>
</dbReference>
<feature type="domain" description="CheB-type methylesterase" evidence="6">
    <location>
        <begin position="306"/>
        <end position="384"/>
    </location>
</feature>
<accession>D2UEX3</accession>
<dbReference type="GO" id="GO:0006935">
    <property type="term" value="P:chemotaxis"/>
    <property type="evidence" value="ECO:0007669"/>
    <property type="project" value="InterPro"/>
</dbReference>